<evidence type="ECO:0000259" key="2">
    <source>
        <dbReference type="Pfam" id="PF20499"/>
    </source>
</evidence>
<dbReference type="Proteomes" id="UP001311232">
    <property type="component" value="Unassembled WGS sequence"/>
</dbReference>
<gene>
    <name evidence="3" type="ORF">CRENBAI_007039</name>
</gene>
<evidence type="ECO:0000256" key="1">
    <source>
        <dbReference type="SAM" id="MobiDB-lite"/>
    </source>
</evidence>
<dbReference type="Pfam" id="PF20499">
    <property type="entry name" value="DUF6729"/>
    <property type="match status" value="1"/>
</dbReference>
<sequence length="608" mass="68175">MMRERTHGNSVTQLYKKLQEEHSAAWTRRALEYFTACEPFTDSSIIEPPVFSAPPLLLPLPKPKWLLSVYARDVLSWLPEVTKKLAGAAANTAGWCTSVGNEHGQPQRGIDCGPWQRGGRSGAACHNVCGPRQSQVRAMFAEWNELQVCLDIWHFMRRFAAGVITEAHQLYGIFMARLSRCIFELDPEDVAALRLAKQGELLARGVGPVSEKALDQMISRKELAVHCRKRTRGVEETARRIKELIDEMDSEKGRDTLGVPLLDHERIQQVWKDQQRHTVCIQDPEGFPLYLKTGTLKKGGVELCCYRCARGSTSLESFHLHLNRFIPGTSASDAHFQAYLLEGLMRWNQDRMEEAVGGNSELRTYSSAEREAMDRLSRKILRTPLDERYQPPGANSVYCALYACSSTGEHLGMEYLYSQSGQSLTVMDNPEEEDPEVEQMVDEAVNDEGFVDEEPEKLTDGWSPVSSVDKSRGPVSDTVVRPIASAASVTFRFPSIDSNSVLPATQAALAPTALVSVSRSTQRKRRRGAEEEVTGAQKRKYVHEVAFNKCTKCGQAKTKEFGHSRFGSATFCPSNSGGKSLEEWLVEQRQLKRDRETQLHNLEVEAHL</sequence>
<feature type="region of interest" description="Disordered" evidence="1">
    <location>
        <begin position="454"/>
        <end position="475"/>
    </location>
</feature>
<dbReference type="EMBL" id="JAHHUM010001443">
    <property type="protein sequence ID" value="KAK5612413.1"/>
    <property type="molecule type" value="Genomic_DNA"/>
</dbReference>
<protein>
    <recommendedName>
        <fullName evidence="2">DUF6729 domain-containing protein</fullName>
    </recommendedName>
</protein>
<comment type="caution">
    <text evidence="3">The sequence shown here is derived from an EMBL/GenBank/DDBJ whole genome shotgun (WGS) entry which is preliminary data.</text>
</comment>
<accession>A0AAV9RTM0</accession>
<dbReference type="PANTHER" id="PTHR24401">
    <property type="entry name" value="SI:CH211-243P7.3-RELATED"/>
    <property type="match status" value="1"/>
</dbReference>
<evidence type="ECO:0000313" key="4">
    <source>
        <dbReference type="Proteomes" id="UP001311232"/>
    </source>
</evidence>
<dbReference type="AlphaFoldDB" id="A0AAV9RTM0"/>
<dbReference type="InterPro" id="IPR046616">
    <property type="entry name" value="DUF6729"/>
</dbReference>
<dbReference type="PANTHER" id="PTHR24401:SF29">
    <property type="entry name" value="SI:CH211-243P7.3-RELATED"/>
    <property type="match status" value="1"/>
</dbReference>
<evidence type="ECO:0000313" key="3">
    <source>
        <dbReference type="EMBL" id="KAK5612413.1"/>
    </source>
</evidence>
<proteinExistence type="predicted"/>
<keyword evidence="4" id="KW-1185">Reference proteome</keyword>
<reference evidence="3 4" key="1">
    <citation type="submission" date="2021-06" db="EMBL/GenBank/DDBJ databases">
        <authorList>
            <person name="Palmer J.M."/>
        </authorList>
    </citation>
    <scope>NUCLEOTIDE SEQUENCE [LARGE SCALE GENOMIC DNA]</scope>
    <source>
        <strain evidence="3 4">MEX-2019</strain>
        <tissue evidence="3">Muscle</tissue>
    </source>
</reference>
<organism evidence="3 4">
    <name type="scientific">Crenichthys baileyi</name>
    <name type="common">White River springfish</name>
    <dbReference type="NCBI Taxonomy" id="28760"/>
    <lineage>
        <taxon>Eukaryota</taxon>
        <taxon>Metazoa</taxon>
        <taxon>Chordata</taxon>
        <taxon>Craniata</taxon>
        <taxon>Vertebrata</taxon>
        <taxon>Euteleostomi</taxon>
        <taxon>Actinopterygii</taxon>
        <taxon>Neopterygii</taxon>
        <taxon>Teleostei</taxon>
        <taxon>Neoteleostei</taxon>
        <taxon>Acanthomorphata</taxon>
        <taxon>Ovalentaria</taxon>
        <taxon>Atherinomorphae</taxon>
        <taxon>Cyprinodontiformes</taxon>
        <taxon>Goodeidae</taxon>
        <taxon>Crenichthys</taxon>
    </lineage>
</organism>
<name>A0AAV9RTM0_9TELE</name>
<feature type="domain" description="DUF6729" evidence="2">
    <location>
        <begin position="1"/>
        <end position="75"/>
    </location>
</feature>